<dbReference type="VEuPathDB" id="TrichDB:TVAG_392420"/>
<dbReference type="RefSeq" id="XP_001327348.1">
    <property type="nucleotide sequence ID" value="XM_001327313.1"/>
</dbReference>
<dbReference type="Pfam" id="PF12796">
    <property type="entry name" value="Ank_2"/>
    <property type="match status" value="2"/>
</dbReference>
<dbReference type="PANTHER" id="PTHR24198">
    <property type="entry name" value="ANKYRIN REPEAT AND PROTEIN KINASE DOMAIN-CONTAINING PROTEIN"/>
    <property type="match status" value="1"/>
</dbReference>
<dbReference type="Proteomes" id="UP000001542">
    <property type="component" value="Unassembled WGS sequence"/>
</dbReference>
<dbReference type="InterPro" id="IPR002110">
    <property type="entry name" value="Ankyrin_rpt"/>
</dbReference>
<dbReference type="STRING" id="5722.A2DWU3"/>
<dbReference type="GO" id="GO:0000976">
    <property type="term" value="F:transcription cis-regulatory region binding"/>
    <property type="evidence" value="ECO:0000318"/>
    <property type="project" value="GO_Central"/>
</dbReference>
<dbReference type="SUPFAM" id="SSF48403">
    <property type="entry name" value="Ankyrin repeat"/>
    <property type="match status" value="1"/>
</dbReference>
<dbReference type="KEGG" id="tva:4773126"/>
<dbReference type="PANTHER" id="PTHR24198:SF165">
    <property type="entry name" value="ANKYRIN REPEAT-CONTAINING PROTEIN-RELATED"/>
    <property type="match status" value="1"/>
</dbReference>
<dbReference type="InterPro" id="IPR036770">
    <property type="entry name" value="Ankyrin_rpt-contain_sf"/>
</dbReference>
<dbReference type="GO" id="GO:0045944">
    <property type="term" value="P:positive regulation of transcription by RNA polymerase II"/>
    <property type="evidence" value="ECO:0000318"/>
    <property type="project" value="GO_Central"/>
</dbReference>
<protein>
    <submittedName>
        <fullName evidence="3">Uncharacterized protein</fullName>
    </submittedName>
</protein>
<dbReference type="GO" id="GO:0005634">
    <property type="term" value="C:nucleus"/>
    <property type="evidence" value="ECO:0000318"/>
    <property type="project" value="GO_Central"/>
</dbReference>
<dbReference type="Gene3D" id="1.25.40.20">
    <property type="entry name" value="Ankyrin repeat-containing domain"/>
    <property type="match status" value="2"/>
</dbReference>
<dbReference type="eggNOG" id="KOG4177">
    <property type="taxonomic scope" value="Eukaryota"/>
</dbReference>
<keyword evidence="4" id="KW-1185">Reference proteome</keyword>
<evidence type="ECO:0000313" key="3">
    <source>
        <dbReference type="EMBL" id="EAY15125.1"/>
    </source>
</evidence>
<reference evidence="3" key="1">
    <citation type="submission" date="2006-10" db="EMBL/GenBank/DDBJ databases">
        <authorList>
            <person name="Amadeo P."/>
            <person name="Zhao Q."/>
            <person name="Wortman J."/>
            <person name="Fraser-Liggett C."/>
            <person name="Carlton J."/>
        </authorList>
    </citation>
    <scope>NUCLEOTIDE SEQUENCE</scope>
    <source>
        <strain evidence="3">G3</strain>
    </source>
</reference>
<dbReference type="AlphaFoldDB" id="A2DWU3"/>
<keyword evidence="1" id="KW-0677">Repeat</keyword>
<evidence type="ECO:0000256" key="2">
    <source>
        <dbReference type="ARBA" id="ARBA00023043"/>
    </source>
</evidence>
<gene>
    <name evidence="3" type="ORF">TVAG_392420</name>
</gene>
<dbReference type="SMART" id="SM00248">
    <property type="entry name" value="ANK"/>
    <property type="match status" value="8"/>
</dbReference>
<dbReference type="SMR" id="A2DWU3"/>
<organism evidence="3 4">
    <name type="scientific">Trichomonas vaginalis (strain ATCC PRA-98 / G3)</name>
    <dbReference type="NCBI Taxonomy" id="412133"/>
    <lineage>
        <taxon>Eukaryota</taxon>
        <taxon>Metamonada</taxon>
        <taxon>Parabasalia</taxon>
        <taxon>Trichomonadida</taxon>
        <taxon>Trichomonadidae</taxon>
        <taxon>Trichomonas</taxon>
    </lineage>
</organism>
<name>A2DWU3_TRIV3</name>
<dbReference type="VEuPathDB" id="TrichDB:TVAGG3_0839450"/>
<dbReference type="EMBL" id="DS113260">
    <property type="protein sequence ID" value="EAY15125.1"/>
    <property type="molecule type" value="Genomic_DNA"/>
</dbReference>
<reference evidence="3" key="2">
    <citation type="journal article" date="2007" name="Science">
        <title>Draft genome sequence of the sexually transmitted pathogen Trichomonas vaginalis.</title>
        <authorList>
            <person name="Carlton J.M."/>
            <person name="Hirt R.P."/>
            <person name="Silva J.C."/>
            <person name="Delcher A.L."/>
            <person name="Schatz M."/>
            <person name="Zhao Q."/>
            <person name="Wortman J.R."/>
            <person name="Bidwell S.L."/>
            <person name="Alsmark U.C.M."/>
            <person name="Besteiro S."/>
            <person name="Sicheritz-Ponten T."/>
            <person name="Noel C.J."/>
            <person name="Dacks J.B."/>
            <person name="Foster P.G."/>
            <person name="Simillion C."/>
            <person name="Van de Peer Y."/>
            <person name="Miranda-Saavedra D."/>
            <person name="Barton G.J."/>
            <person name="Westrop G.D."/>
            <person name="Mueller S."/>
            <person name="Dessi D."/>
            <person name="Fiori P.L."/>
            <person name="Ren Q."/>
            <person name="Paulsen I."/>
            <person name="Zhang H."/>
            <person name="Bastida-Corcuera F.D."/>
            <person name="Simoes-Barbosa A."/>
            <person name="Brown M.T."/>
            <person name="Hayes R.D."/>
            <person name="Mukherjee M."/>
            <person name="Okumura C.Y."/>
            <person name="Schneider R."/>
            <person name="Smith A.J."/>
            <person name="Vanacova S."/>
            <person name="Villalvazo M."/>
            <person name="Haas B.J."/>
            <person name="Pertea M."/>
            <person name="Feldblyum T.V."/>
            <person name="Utterback T.R."/>
            <person name="Shu C.L."/>
            <person name="Osoegawa K."/>
            <person name="de Jong P.J."/>
            <person name="Hrdy I."/>
            <person name="Horvathova L."/>
            <person name="Zubacova Z."/>
            <person name="Dolezal P."/>
            <person name="Malik S.B."/>
            <person name="Logsdon J.M. Jr."/>
            <person name="Henze K."/>
            <person name="Gupta A."/>
            <person name="Wang C.C."/>
            <person name="Dunne R.L."/>
            <person name="Upcroft J.A."/>
            <person name="Upcroft P."/>
            <person name="White O."/>
            <person name="Salzberg S.L."/>
            <person name="Tang P."/>
            <person name="Chiu C.-H."/>
            <person name="Lee Y.-S."/>
            <person name="Embley T.M."/>
            <person name="Coombs G.H."/>
            <person name="Mottram J.C."/>
            <person name="Tachezy J."/>
            <person name="Fraser-Liggett C.M."/>
            <person name="Johnson P.J."/>
        </authorList>
    </citation>
    <scope>NUCLEOTIDE SEQUENCE [LARGE SCALE GENOMIC DNA]</scope>
    <source>
        <strain evidence="3">G3</strain>
    </source>
</reference>
<evidence type="ECO:0000313" key="4">
    <source>
        <dbReference type="Proteomes" id="UP000001542"/>
    </source>
</evidence>
<accession>A2DWU3</accession>
<sequence length="423" mass="49036">MFYIRQDRYGLPSYQRQYQSRRNLVELVLGDNIEELYNERDNERDTLDYPQSYNIDDKDIDCSEMYLIHWAAYANSIDCFIYLYQKGCNMFLKTSSGLTPLHYAIHCNSELVLAFIFREISKNISLQKDLLEIYEKSYKLKEADIKKNIIYLTIMDGSAFCLQKLFDLGYNLEKCQTPKFKEEIIKKCISKHKADCLAILLKYTSSKSHDLLSKTPVMLAAEQNNLEGLKLLLESGFKADVCTVNSSNEYNNALTVATFLYTPNPQVVSLLLDHIYDLRSLEQNGHDTAAHCAIQSRNLEIATMILERTHDVKTLNKHGKSPAHHLLLWRNQDDAVKVMKILIEKGFDVNTTFPNHESFLGECLKAISQNFKLIDFLLQNKADVNAKMYKKDVPYTTCKEFILQRIQNPNFKQIIDKHPEIFS</sequence>
<dbReference type="InParanoid" id="A2DWU3"/>
<dbReference type="OrthoDB" id="194358at2759"/>
<evidence type="ECO:0000256" key="1">
    <source>
        <dbReference type="ARBA" id="ARBA00022737"/>
    </source>
</evidence>
<keyword evidence="2" id="KW-0040">ANK repeat</keyword>
<proteinExistence type="predicted"/>